<dbReference type="RefSeq" id="XP_014681647.1">
    <property type="nucleotide sequence ID" value="XM_014826161.1"/>
</dbReference>
<dbReference type="Gene3D" id="2.60.40.640">
    <property type="match status" value="1"/>
</dbReference>
<dbReference type="InterPro" id="IPR014752">
    <property type="entry name" value="Arrestin-like_C"/>
</dbReference>
<dbReference type="InterPro" id="IPR014756">
    <property type="entry name" value="Ig_E-set"/>
</dbReference>
<dbReference type="Proteomes" id="UP000695022">
    <property type="component" value="Unplaced"/>
</dbReference>
<name>A0ABM1FB26_PRICU</name>
<gene>
    <name evidence="5 6" type="primary">LOC106821392</name>
</gene>
<feature type="domain" description="Arrestin-like N-terminal" evidence="3">
    <location>
        <begin position="13"/>
        <end position="133"/>
    </location>
</feature>
<evidence type="ECO:0000313" key="5">
    <source>
        <dbReference type="RefSeq" id="XP_014681645.1"/>
    </source>
</evidence>
<dbReference type="InterPro" id="IPR050357">
    <property type="entry name" value="Arrestin_domain-protein"/>
</dbReference>
<dbReference type="InterPro" id="IPR011021">
    <property type="entry name" value="Arrestin-like_N"/>
</dbReference>
<dbReference type="PANTHER" id="PTHR11188:SF17">
    <property type="entry name" value="FI21816P1"/>
    <property type="match status" value="1"/>
</dbReference>
<sequence>MKYIEEFQVRLEGETFLPGDVLRGSVSFILRQPIKAKSLAINFEGEGLAVATQLKNKNCSRQFMHLEEKVAAFNKSQPEVMKAFQTPGKHTFFFFHRLPKNLPGSFSYSAADHDASIAYCIYAVIKAPKRFGCKQMVARAEVTIPKTQSDYDEDFDFEEICADGDCTYTYVPLNELERNSGHKKPERVATQLPSSLSAARFIRSSSQSSTESSSDSVTGSAVSTDNVLNESYDSHMSLGSMGSESSDHSRLSSQSSESDAFDSSRHTSVDDSGLDDNDVQEYIVKVLRATDTGKETSDVTSSVGNMNISSDRVRKTSVIKTVIIM</sequence>
<evidence type="ECO:0000313" key="6">
    <source>
        <dbReference type="RefSeq" id="XP_014681647.1"/>
    </source>
</evidence>
<dbReference type="GeneID" id="106821392"/>
<dbReference type="RefSeq" id="XP_014681645.1">
    <property type="nucleotide sequence ID" value="XM_014826159.1"/>
</dbReference>
<dbReference type="SUPFAM" id="SSF81296">
    <property type="entry name" value="E set domains"/>
    <property type="match status" value="1"/>
</dbReference>
<evidence type="ECO:0000256" key="1">
    <source>
        <dbReference type="ARBA" id="ARBA00005298"/>
    </source>
</evidence>
<dbReference type="Pfam" id="PF00339">
    <property type="entry name" value="Arrestin_N"/>
    <property type="match status" value="1"/>
</dbReference>
<organism evidence="4 6">
    <name type="scientific">Priapulus caudatus</name>
    <name type="common">Priapulid worm</name>
    <dbReference type="NCBI Taxonomy" id="37621"/>
    <lineage>
        <taxon>Eukaryota</taxon>
        <taxon>Metazoa</taxon>
        <taxon>Ecdysozoa</taxon>
        <taxon>Scalidophora</taxon>
        <taxon>Priapulida</taxon>
        <taxon>Priapulimorpha</taxon>
        <taxon>Priapulimorphida</taxon>
        <taxon>Priapulidae</taxon>
        <taxon>Priapulus</taxon>
    </lineage>
</organism>
<evidence type="ECO:0000256" key="2">
    <source>
        <dbReference type="SAM" id="MobiDB-lite"/>
    </source>
</evidence>
<proteinExistence type="inferred from homology"/>
<feature type="compositionally biased region" description="Low complexity" evidence="2">
    <location>
        <begin position="204"/>
        <end position="224"/>
    </location>
</feature>
<feature type="region of interest" description="Disordered" evidence="2">
    <location>
        <begin position="201"/>
        <end position="275"/>
    </location>
</feature>
<evidence type="ECO:0000313" key="4">
    <source>
        <dbReference type="Proteomes" id="UP000695022"/>
    </source>
</evidence>
<evidence type="ECO:0000259" key="3">
    <source>
        <dbReference type="Pfam" id="PF00339"/>
    </source>
</evidence>
<keyword evidence="4" id="KW-1185">Reference proteome</keyword>
<dbReference type="PANTHER" id="PTHR11188">
    <property type="entry name" value="ARRESTIN DOMAIN CONTAINING PROTEIN"/>
    <property type="match status" value="1"/>
</dbReference>
<accession>A0ABM1FB26</accession>
<comment type="similarity">
    <text evidence="1">Belongs to the arrestin family.</text>
</comment>
<protein>
    <submittedName>
        <fullName evidence="5">Uncharacterized protein LOC106821392 isoform X1</fullName>
    </submittedName>
    <submittedName>
        <fullName evidence="6">Uncharacterized protein LOC106821392 isoform X2</fullName>
    </submittedName>
</protein>
<reference evidence="5 6" key="1">
    <citation type="submission" date="2025-05" db="UniProtKB">
        <authorList>
            <consortium name="RefSeq"/>
        </authorList>
    </citation>
    <scope>IDENTIFICATION</scope>
</reference>